<evidence type="ECO:0000313" key="1">
    <source>
        <dbReference type="EMBL" id="PWJ73429.1"/>
    </source>
</evidence>
<evidence type="ECO:0000313" key="2">
    <source>
        <dbReference type="Proteomes" id="UP000245412"/>
    </source>
</evidence>
<gene>
    <name evidence="1" type="ORF">C7383_1123</name>
</gene>
<sequence length="817" mass="92472">MWKKVIIRVAVLLLVFFGAVFVIGKIINQGTPNTTQEMAGATQPLIYMKNEGTLLNCLHGYREEMDVTTMRDSLTPINEDRSLEIQIDPYSMKVTDVTFEVITADGEKTTENTKVTKLQTEDGYINATLQLQNPILMNKEYMLKIQLTAGGRSLYYYTRIIQQDGLHAKSYLDFANGFYERCINGDADAIATSIEADDTGDNTNFARVDIHSSSDQLCWADLKPSVFYKPTPKIKELNETTATIVMNYMISARSESGKTELYQVWEYYRMRYTDAQMYLLNFERSTIEVFNPDNDVLISKGINIGVAGKDVNYKSDKENNFFAFVQAGDLWQYDVSSGKLAQIFSFRQKTDSDARDNYEQHNMEIISVSEGGNMYFLVYGYMNRGIHEGESGVAVYFYDSAASSVEEKAFISTKQSFGLLQKDVESLAYVTQNEEGFYILVDGQVYGVDLQTRALETVVEDLKADCYVSSESGKQFAWLEENKAFDSKTLKVMDLDTRQVRDITCSDSERLRPVGFMQEDIVYGVADQGDINVEHEGQELFPMKVLKIINSEGEEVKNYAVADTYVTKGEISEKLLTLTRMKKQGSTFIEATEDHIVNHAAEEETAYGLTTQVTDRKQTETILRVGQTIRSKTPQVTRPRQLIFEGSRDVVLPESKSSEILYYVYAKGELDSIYANANTAINRAEEMLGVVVDSNQQYIWERGNKKQKVDRLDVTKFPEIIRQGNMNITQLEEALGRQVLDLSGCSLDAVLYYVSEGTPVLAKTKDGVEVISGYDLYNTIILKPGDEEARYYGLEESEEMFKEAGNIFVTYLDPVTE</sequence>
<dbReference type="RefSeq" id="WP_109747618.1">
    <property type="nucleotide sequence ID" value="NZ_JANKBI010000013.1"/>
</dbReference>
<dbReference type="Proteomes" id="UP000245412">
    <property type="component" value="Unassembled WGS sequence"/>
</dbReference>
<reference evidence="1 2" key="1">
    <citation type="submission" date="2018-05" db="EMBL/GenBank/DDBJ databases">
        <authorList>
            <person name="Goeker M."/>
            <person name="Huntemann M."/>
            <person name="Clum A."/>
            <person name="Pillay M."/>
            <person name="Palaniappan K."/>
            <person name="Varghese N."/>
            <person name="Mikhailova N."/>
            <person name="Stamatis D."/>
            <person name="Reddy T."/>
            <person name="Daum C."/>
            <person name="Shapiro N."/>
            <person name="Ivanova N."/>
            <person name="Kyrpides N."/>
            <person name="Woyke T."/>
        </authorList>
    </citation>
    <scope>NUCLEOTIDE SEQUENCE [LARGE SCALE GENOMIC DNA]</scope>
    <source>
        <strain evidence="1 2">DSM 26524</strain>
    </source>
</reference>
<comment type="caution">
    <text evidence="1">The sequence shown here is derived from an EMBL/GenBank/DDBJ whole genome shotgun (WGS) entry which is preliminary data.</text>
</comment>
<dbReference type="EMBL" id="QGGY01000012">
    <property type="protein sequence ID" value="PWJ73429.1"/>
    <property type="molecule type" value="Genomic_DNA"/>
</dbReference>
<keyword evidence="2" id="KW-1185">Reference proteome</keyword>
<accession>A0AB73T0H0</accession>
<dbReference type="AlphaFoldDB" id="A0AB73T0H0"/>
<dbReference type="SUPFAM" id="SSF69304">
    <property type="entry name" value="Tricorn protease N-terminal domain"/>
    <property type="match status" value="1"/>
</dbReference>
<proteinExistence type="predicted"/>
<name>A0AB73T0H0_9FIRM</name>
<organism evidence="1 2">
    <name type="scientific">Murimonas intestini</name>
    <dbReference type="NCBI Taxonomy" id="1337051"/>
    <lineage>
        <taxon>Bacteria</taxon>
        <taxon>Bacillati</taxon>
        <taxon>Bacillota</taxon>
        <taxon>Clostridia</taxon>
        <taxon>Lachnospirales</taxon>
        <taxon>Lachnospiraceae</taxon>
        <taxon>Murimonas</taxon>
    </lineage>
</organism>
<protein>
    <submittedName>
        <fullName evidence="1">Uncharacterized protein</fullName>
    </submittedName>
</protein>